<organism evidence="2 3">
    <name type="scientific">Methyloceanibacter caenitepidi</name>
    <dbReference type="NCBI Taxonomy" id="1384459"/>
    <lineage>
        <taxon>Bacteria</taxon>
        <taxon>Pseudomonadati</taxon>
        <taxon>Pseudomonadota</taxon>
        <taxon>Alphaproteobacteria</taxon>
        <taxon>Hyphomicrobiales</taxon>
        <taxon>Hyphomicrobiaceae</taxon>
        <taxon>Methyloceanibacter</taxon>
    </lineage>
</organism>
<proteinExistence type="predicted"/>
<evidence type="ECO:0000313" key="2">
    <source>
        <dbReference type="EMBL" id="BAQ15664.1"/>
    </source>
</evidence>
<name>A0A0A8K0Y8_9HYPH</name>
<accession>A0A0A8K0Y8</accession>
<dbReference type="Gene3D" id="3.60.21.10">
    <property type="match status" value="1"/>
</dbReference>
<dbReference type="KEGG" id="mcg:GL4_0194"/>
<reference evidence="2 3" key="1">
    <citation type="submission" date="2014-09" db="EMBL/GenBank/DDBJ databases">
        <title>Genome sequencing of Methyloceanibacter caenitepidi Gela4.</title>
        <authorList>
            <person name="Takeuchi M."/>
            <person name="Susumu S."/>
            <person name="Kamagata Y."/>
            <person name="Oshima K."/>
            <person name="Hattori M."/>
            <person name="Iwasaki W."/>
        </authorList>
    </citation>
    <scope>NUCLEOTIDE SEQUENCE [LARGE SCALE GENOMIC DNA]</scope>
    <source>
        <strain evidence="2 3">Gela4</strain>
    </source>
</reference>
<evidence type="ECO:0000259" key="1">
    <source>
        <dbReference type="Pfam" id="PF00149"/>
    </source>
</evidence>
<dbReference type="AlphaFoldDB" id="A0A0A8K0Y8"/>
<dbReference type="SUPFAM" id="SSF56300">
    <property type="entry name" value="Metallo-dependent phosphatases"/>
    <property type="match status" value="1"/>
</dbReference>
<sequence>MRLLLVSDLHYSLPLFDWVVGVAGDFDVVVMAGDHLDLASLVDGRAQATVVRKYFDRIRTKTKLLICSGNHDLDSKNEAGEWTARWLTGRRKDGVLSDGETTRIGDILFTACPWWDGPVSQAEIGRQFEKAAKDREGRWIWIYHAPPSKSPIAWSGQRYFGDDALLRWIEEYQPDIVMCGHVHEAPYVADGSWVDRVGATWVFNTGHYLGAPPAHVIMDTDEQEAIWFSAAGTQHVRLTEDLARPVPNLRALPDWLKDGDPIPAPDQG</sequence>
<evidence type="ECO:0000313" key="3">
    <source>
        <dbReference type="Proteomes" id="UP000031643"/>
    </source>
</evidence>
<dbReference type="STRING" id="1384459.GL4_0194"/>
<dbReference type="EMBL" id="AP014648">
    <property type="protein sequence ID" value="BAQ15664.1"/>
    <property type="molecule type" value="Genomic_DNA"/>
</dbReference>
<dbReference type="Pfam" id="PF00149">
    <property type="entry name" value="Metallophos"/>
    <property type="match status" value="1"/>
</dbReference>
<dbReference type="GO" id="GO:0016787">
    <property type="term" value="F:hydrolase activity"/>
    <property type="evidence" value="ECO:0007669"/>
    <property type="project" value="InterPro"/>
</dbReference>
<dbReference type="InterPro" id="IPR051693">
    <property type="entry name" value="UPF0046_metallophosphoest"/>
</dbReference>
<dbReference type="RefSeq" id="WP_045363548.1">
    <property type="nucleotide sequence ID" value="NZ_AP014648.1"/>
</dbReference>
<dbReference type="PANTHER" id="PTHR12905:SF0">
    <property type="entry name" value="CALCINEURIN-LIKE PHOSPHOESTERASE DOMAIN-CONTAINING PROTEIN"/>
    <property type="match status" value="1"/>
</dbReference>
<protein>
    <submittedName>
        <fullName evidence="2">Bll0856 protein</fullName>
    </submittedName>
</protein>
<feature type="domain" description="Calcineurin-like phosphoesterase" evidence="1">
    <location>
        <begin position="1"/>
        <end position="184"/>
    </location>
</feature>
<keyword evidence="3" id="KW-1185">Reference proteome</keyword>
<gene>
    <name evidence="2" type="ORF">GL4_0194</name>
</gene>
<dbReference type="PANTHER" id="PTHR12905">
    <property type="entry name" value="METALLOPHOSPHOESTERASE"/>
    <property type="match status" value="1"/>
</dbReference>
<dbReference type="InterPro" id="IPR029052">
    <property type="entry name" value="Metallo-depent_PP-like"/>
</dbReference>
<dbReference type="InterPro" id="IPR004843">
    <property type="entry name" value="Calcineurin-like_PHP"/>
</dbReference>
<dbReference type="Proteomes" id="UP000031643">
    <property type="component" value="Chromosome"/>
</dbReference>
<dbReference type="OrthoDB" id="332939at2"/>
<dbReference type="HOGENOM" id="CLU_1010727_0_0_5"/>